<feature type="region of interest" description="Disordered" evidence="1">
    <location>
        <begin position="32"/>
        <end position="62"/>
    </location>
</feature>
<name>C1ADG2_GEMAT</name>
<sequence length="289" mass="31940">MRPSTGAARAPTLAAKDTARRERLLRDAAELRTWLTQHPKDRRGPTGAIRKSNRTDNESAKMATSKGVIRGYTGVATVDAAHQIIVDAQAHGVGAEQELLLPAVDATRALRQPETMITADAGYHSEANLRALADAEISALIADKDMRRRDARFASQDRYTALPHALLDQSKPARKPLAVFGPDDFQYDPVARPCMCPAGKSLYRRGAARVTHDHVGAHFRGAKRDCGPCARSAQYAQRFAVVEPVFANRRANKRLDRFTWRGRGKVDTQWKLYCLVYNIEKLAHAGYAA</sequence>
<feature type="domain" description="Transposase DDE" evidence="2">
    <location>
        <begin position="232"/>
        <end position="283"/>
    </location>
</feature>
<evidence type="ECO:0000313" key="4">
    <source>
        <dbReference type="Proteomes" id="UP000002209"/>
    </source>
</evidence>
<evidence type="ECO:0000313" key="3">
    <source>
        <dbReference type="EMBL" id="BAH40539.1"/>
    </source>
</evidence>
<dbReference type="Proteomes" id="UP000002209">
    <property type="component" value="Chromosome"/>
</dbReference>
<evidence type="ECO:0000256" key="1">
    <source>
        <dbReference type="SAM" id="MobiDB-lite"/>
    </source>
</evidence>
<dbReference type="PANTHER" id="PTHR33408">
    <property type="entry name" value="TRANSPOSASE"/>
    <property type="match status" value="1"/>
</dbReference>
<dbReference type="KEGG" id="gau:GAU_3497"/>
<reference evidence="4" key="1">
    <citation type="submission" date="2006-03" db="EMBL/GenBank/DDBJ databases">
        <title>Complete genome sequence of Gemmatimonas aurantiaca T-27 that represents a novel phylum Gemmatimonadetes.</title>
        <authorList>
            <person name="Takasaki K."/>
            <person name="Ichikawa N."/>
            <person name="Miura H."/>
            <person name="Matsushita S."/>
            <person name="Watanabe Y."/>
            <person name="Oguchi A."/>
            <person name="Ankai A."/>
            <person name="Yashiro I."/>
            <person name="Takahashi M."/>
            <person name="Terui Y."/>
            <person name="Fukui S."/>
            <person name="Yokoyama H."/>
            <person name="Tanikawa S."/>
            <person name="Hanada S."/>
            <person name="Kamagata Y."/>
            <person name="Fujita N."/>
        </authorList>
    </citation>
    <scope>NUCLEOTIDE SEQUENCE [LARGE SCALE GENOMIC DNA]</scope>
    <source>
        <strain evidence="4">T-27 / DSM 14586 / JCM 11422 / NBRC 100505</strain>
    </source>
</reference>
<evidence type="ECO:0000259" key="2">
    <source>
        <dbReference type="Pfam" id="PF13751"/>
    </source>
</evidence>
<dbReference type="Pfam" id="PF13751">
    <property type="entry name" value="DDE_Tnp_1_6"/>
    <property type="match status" value="1"/>
</dbReference>
<protein>
    <recommendedName>
        <fullName evidence="2">Transposase DDE domain-containing protein</fullName>
    </recommendedName>
</protein>
<accession>C1ADG2</accession>
<proteinExistence type="predicted"/>
<keyword evidence="4" id="KW-1185">Reference proteome</keyword>
<dbReference type="AlphaFoldDB" id="C1ADG2"/>
<dbReference type="STRING" id="379066.GAU_3497"/>
<dbReference type="PANTHER" id="PTHR33408:SF2">
    <property type="entry name" value="TRANSPOSASE DDE DOMAIN-CONTAINING PROTEIN"/>
    <property type="match status" value="1"/>
</dbReference>
<gene>
    <name evidence="3" type="ordered locus">GAU_3497</name>
</gene>
<dbReference type="eggNOG" id="COG3666">
    <property type="taxonomic scope" value="Bacteria"/>
</dbReference>
<dbReference type="EMBL" id="AP009153">
    <property type="protein sequence ID" value="BAH40539.1"/>
    <property type="molecule type" value="Genomic_DNA"/>
</dbReference>
<organism evidence="3 4">
    <name type="scientific">Gemmatimonas aurantiaca (strain DSM 14586 / JCM 11422 / NBRC 100505 / T-27)</name>
    <dbReference type="NCBI Taxonomy" id="379066"/>
    <lineage>
        <taxon>Bacteria</taxon>
        <taxon>Pseudomonadati</taxon>
        <taxon>Gemmatimonadota</taxon>
        <taxon>Gemmatimonadia</taxon>
        <taxon>Gemmatimonadales</taxon>
        <taxon>Gemmatimonadaceae</taxon>
        <taxon>Gemmatimonas</taxon>
    </lineage>
</organism>
<dbReference type="InterPro" id="IPR025668">
    <property type="entry name" value="Tnp_DDE_dom"/>
</dbReference>
<dbReference type="HOGENOM" id="CLU_083857_0_0_0"/>